<dbReference type="Proteomes" id="UP001174694">
    <property type="component" value="Unassembled WGS sequence"/>
</dbReference>
<gene>
    <name evidence="2" type="ORF">NKR23_g7744</name>
</gene>
<evidence type="ECO:0000256" key="1">
    <source>
        <dbReference type="ARBA" id="ARBA00038158"/>
    </source>
</evidence>
<dbReference type="EMBL" id="JANBVO010000025">
    <property type="protein sequence ID" value="KAJ9141790.1"/>
    <property type="molecule type" value="Genomic_DNA"/>
</dbReference>
<dbReference type="PANTHER" id="PTHR43591">
    <property type="entry name" value="METHYLTRANSFERASE"/>
    <property type="match status" value="1"/>
</dbReference>
<dbReference type="InterPro" id="IPR029063">
    <property type="entry name" value="SAM-dependent_MTases_sf"/>
</dbReference>
<comment type="caution">
    <text evidence="2">The sequence shown here is derived from an EMBL/GenBank/DDBJ whole genome shotgun (WGS) entry which is preliminary data.</text>
</comment>
<dbReference type="Gene3D" id="3.40.50.150">
    <property type="entry name" value="Vaccinia Virus protein VP39"/>
    <property type="match status" value="1"/>
</dbReference>
<dbReference type="SUPFAM" id="SSF53335">
    <property type="entry name" value="S-adenosyl-L-methionine-dependent methyltransferases"/>
    <property type="match status" value="1"/>
</dbReference>
<accession>A0AA38VGK1</accession>
<dbReference type="PANTHER" id="PTHR43591:SF14">
    <property type="entry name" value="METHYLTRANSFERASE"/>
    <property type="match status" value="1"/>
</dbReference>
<dbReference type="AlphaFoldDB" id="A0AA38VGK1"/>
<evidence type="ECO:0000313" key="2">
    <source>
        <dbReference type="EMBL" id="KAJ9141790.1"/>
    </source>
</evidence>
<dbReference type="Pfam" id="PF13489">
    <property type="entry name" value="Methyltransf_23"/>
    <property type="match status" value="1"/>
</dbReference>
<comment type="similarity">
    <text evidence="1">Belongs to the methyltransferase superfamily. LaeA methyltransferase family.</text>
</comment>
<protein>
    <submittedName>
        <fullName evidence="2">S-adenosyl-L-methionine-dependent methyltransferase</fullName>
    </submittedName>
</protein>
<dbReference type="CDD" id="cd02440">
    <property type="entry name" value="AdoMet_MTases"/>
    <property type="match status" value="1"/>
</dbReference>
<dbReference type="GO" id="GO:0032259">
    <property type="term" value="P:methylation"/>
    <property type="evidence" value="ECO:0007669"/>
    <property type="project" value="UniProtKB-KW"/>
</dbReference>
<sequence>MPSDPDPRDLSNFEFTFNSPLSSSGTAALDDLIDTQSISTSVREPQEENGRTYHGYHAHSYHFPNDPREQERLDYQHRIIKTVMDNRLYLAPWSRRNSPRRVLDVATGTGKWAIELGDEFPGSLVVGTDLSPIQPDEAPPNVHFFVEDSRCEWLFGEPFDYVHARMTAGAWEDMREEVVRRAFENLRPGGWLEAQEVDPRPVCDDGSMDEEGDAFCRWERDLEAASEAAGRPITVAPRLREWFAEEGFVEVQETRFMLPINGWPADERLKRIGRWWQENLIDGISGFTLALHHRFRGKTAAQIEVDLMDARRAIRDERVHAYHTLHVVWGRKPGPAVSPYGLSIS</sequence>
<keyword evidence="2" id="KW-0808">Transferase</keyword>
<organism evidence="2 3">
    <name type="scientific">Pleurostoma richardsiae</name>
    <dbReference type="NCBI Taxonomy" id="41990"/>
    <lineage>
        <taxon>Eukaryota</taxon>
        <taxon>Fungi</taxon>
        <taxon>Dikarya</taxon>
        <taxon>Ascomycota</taxon>
        <taxon>Pezizomycotina</taxon>
        <taxon>Sordariomycetes</taxon>
        <taxon>Sordariomycetidae</taxon>
        <taxon>Calosphaeriales</taxon>
        <taxon>Pleurostomataceae</taxon>
        <taxon>Pleurostoma</taxon>
    </lineage>
</organism>
<keyword evidence="2" id="KW-0489">Methyltransferase</keyword>
<reference evidence="2" key="1">
    <citation type="submission" date="2022-07" db="EMBL/GenBank/DDBJ databases">
        <title>Fungi with potential for degradation of polypropylene.</title>
        <authorList>
            <person name="Gostincar C."/>
        </authorList>
    </citation>
    <scope>NUCLEOTIDE SEQUENCE</scope>
    <source>
        <strain evidence="2">EXF-13308</strain>
    </source>
</reference>
<dbReference type="GO" id="GO:0008168">
    <property type="term" value="F:methyltransferase activity"/>
    <property type="evidence" value="ECO:0007669"/>
    <property type="project" value="UniProtKB-KW"/>
</dbReference>
<proteinExistence type="inferred from homology"/>
<keyword evidence="3" id="KW-1185">Reference proteome</keyword>
<evidence type="ECO:0000313" key="3">
    <source>
        <dbReference type="Proteomes" id="UP001174694"/>
    </source>
</evidence>
<name>A0AA38VGK1_9PEZI</name>